<gene>
    <name evidence="2" type="ORF">PXEA_LOCUS8637</name>
</gene>
<dbReference type="Proteomes" id="UP000784294">
    <property type="component" value="Unassembled WGS sequence"/>
</dbReference>
<dbReference type="AlphaFoldDB" id="A0A448WM12"/>
<evidence type="ECO:0000313" key="3">
    <source>
        <dbReference type="Proteomes" id="UP000784294"/>
    </source>
</evidence>
<sequence>MKACVSPNYPCKDEPNIRDEPCRISDLDTDSHQVAEISPSVGIASGLITSSEQKLGTNMSPRCALIYPKVVNQVPPSDVDMTEKSASHFASSYATDQSDVSSVKEVEKEGLISTSIKDNQKESKDSTGTQMRLDCQENIVFDPADFQDTNYIKNDCEEGEKEEHQDHENEDEERISVHSLLDDDTTSNGTMPMTGQLFREDGRFLDLSMPIVSPVSDPDRDLVNPDIGGNDVEQTEFEPSSEEIKEGRLTNKSMIVNDLTIEIEDEDDNERGDEKSEADGGNEDEEENGNFMASIGPRGESSRRARVRYARAYSLRGRHAHSVEACGDEHGAMTVNLSRSKCESTAERDSDDVIFRNRFNIQFHEGRRNRVPCDGGGSGNGTYQLGMSQISNESDDMIPHDTGQIQAPEYQQMSRNRRNRARGGNLCRFFETNRSRVVISQSHGSDVRTDSGRSSSDESAGEELEIGGEDEEEEGGDDVGVNCDDDDATLEEGMTKGNDGIEEDQDQEDNEKDDEDREESDLSDADEDKGAGRLSKTGRSKSSVQPARYRRSQLKAASPTDSVYGRRRRQIQSFKEQVSDVYRIVTPFEV</sequence>
<feature type="region of interest" description="Disordered" evidence="1">
    <location>
        <begin position="216"/>
        <end position="304"/>
    </location>
</feature>
<evidence type="ECO:0000313" key="2">
    <source>
        <dbReference type="EMBL" id="VEL15197.1"/>
    </source>
</evidence>
<organism evidence="2 3">
    <name type="scientific">Protopolystoma xenopodis</name>
    <dbReference type="NCBI Taxonomy" id="117903"/>
    <lineage>
        <taxon>Eukaryota</taxon>
        <taxon>Metazoa</taxon>
        <taxon>Spiralia</taxon>
        <taxon>Lophotrochozoa</taxon>
        <taxon>Platyhelminthes</taxon>
        <taxon>Monogenea</taxon>
        <taxon>Polyopisthocotylea</taxon>
        <taxon>Polystomatidea</taxon>
        <taxon>Polystomatidae</taxon>
        <taxon>Protopolystoma</taxon>
    </lineage>
</organism>
<feature type="compositionally biased region" description="Acidic residues" evidence="1">
    <location>
        <begin position="261"/>
        <end position="271"/>
    </location>
</feature>
<protein>
    <submittedName>
        <fullName evidence="2">Uncharacterized protein</fullName>
    </submittedName>
</protein>
<feature type="compositionally biased region" description="Acidic residues" evidence="1">
    <location>
        <begin position="459"/>
        <end position="490"/>
    </location>
</feature>
<comment type="caution">
    <text evidence="2">The sequence shown here is derived from an EMBL/GenBank/DDBJ whole genome shotgun (WGS) entry which is preliminary data.</text>
</comment>
<keyword evidence="3" id="KW-1185">Reference proteome</keyword>
<name>A0A448WM12_9PLAT</name>
<dbReference type="EMBL" id="CAAALY010023792">
    <property type="protein sequence ID" value="VEL15197.1"/>
    <property type="molecule type" value="Genomic_DNA"/>
</dbReference>
<feature type="compositionally biased region" description="Acidic residues" evidence="1">
    <location>
        <begin position="500"/>
        <end position="527"/>
    </location>
</feature>
<feature type="region of interest" description="Disordered" evidence="1">
    <location>
        <begin position="111"/>
        <end position="130"/>
    </location>
</feature>
<evidence type="ECO:0000256" key="1">
    <source>
        <dbReference type="SAM" id="MobiDB-lite"/>
    </source>
</evidence>
<feature type="region of interest" description="Disordered" evidence="1">
    <location>
        <begin position="440"/>
        <end position="567"/>
    </location>
</feature>
<reference evidence="2" key="1">
    <citation type="submission" date="2018-11" db="EMBL/GenBank/DDBJ databases">
        <authorList>
            <consortium name="Pathogen Informatics"/>
        </authorList>
    </citation>
    <scope>NUCLEOTIDE SEQUENCE</scope>
</reference>
<accession>A0A448WM12</accession>
<proteinExistence type="predicted"/>